<reference evidence="1 2" key="1">
    <citation type="journal article" date="2018" name="Front. Plant Sci.">
        <title>Red Clover (Trifolium pratense) and Zigzag Clover (T. medium) - A Picture of Genomic Similarities and Differences.</title>
        <authorList>
            <person name="Dluhosova J."/>
            <person name="Istvanek J."/>
            <person name="Nedelnik J."/>
            <person name="Repkova J."/>
        </authorList>
    </citation>
    <scope>NUCLEOTIDE SEQUENCE [LARGE SCALE GENOMIC DNA]</scope>
    <source>
        <strain evidence="2">cv. 10/8</strain>
        <tissue evidence="1">Leaf</tissue>
    </source>
</reference>
<organism evidence="1 2">
    <name type="scientific">Trifolium medium</name>
    <dbReference type="NCBI Taxonomy" id="97028"/>
    <lineage>
        <taxon>Eukaryota</taxon>
        <taxon>Viridiplantae</taxon>
        <taxon>Streptophyta</taxon>
        <taxon>Embryophyta</taxon>
        <taxon>Tracheophyta</taxon>
        <taxon>Spermatophyta</taxon>
        <taxon>Magnoliopsida</taxon>
        <taxon>eudicotyledons</taxon>
        <taxon>Gunneridae</taxon>
        <taxon>Pentapetalae</taxon>
        <taxon>rosids</taxon>
        <taxon>fabids</taxon>
        <taxon>Fabales</taxon>
        <taxon>Fabaceae</taxon>
        <taxon>Papilionoideae</taxon>
        <taxon>50 kb inversion clade</taxon>
        <taxon>NPAAA clade</taxon>
        <taxon>Hologalegina</taxon>
        <taxon>IRL clade</taxon>
        <taxon>Trifolieae</taxon>
        <taxon>Trifolium</taxon>
    </lineage>
</organism>
<dbReference type="EMBL" id="LXQA010064240">
    <property type="protein sequence ID" value="MCI07111.1"/>
    <property type="molecule type" value="Genomic_DNA"/>
</dbReference>
<evidence type="ECO:0000313" key="2">
    <source>
        <dbReference type="Proteomes" id="UP000265520"/>
    </source>
</evidence>
<dbReference type="Proteomes" id="UP000265520">
    <property type="component" value="Unassembled WGS sequence"/>
</dbReference>
<dbReference type="AlphaFoldDB" id="A0A392P4X5"/>
<evidence type="ECO:0000313" key="1">
    <source>
        <dbReference type="EMBL" id="MCI07111.1"/>
    </source>
</evidence>
<keyword evidence="2" id="KW-1185">Reference proteome</keyword>
<sequence length="31" mass="3498">IMTARKGDLIDVLNTTDEHDDDEGRTSCYRG</sequence>
<feature type="non-terminal residue" evidence="1">
    <location>
        <position position="1"/>
    </location>
</feature>
<name>A0A392P4X5_9FABA</name>
<protein>
    <submittedName>
        <fullName evidence="1">Uncharacterized protein</fullName>
    </submittedName>
</protein>
<proteinExistence type="predicted"/>
<accession>A0A392P4X5</accession>
<comment type="caution">
    <text evidence="1">The sequence shown here is derived from an EMBL/GenBank/DDBJ whole genome shotgun (WGS) entry which is preliminary data.</text>
</comment>